<dbReference type="EMBL" id="CAJZBQ010000041">
    <property type="protein sequence ID" value="CAG9326829.1"/>
    <property type="molecule type" value="Genomic_DNA"/>
</dbReference>
<sequence length="67" mass="8169">MKVLGHIREIIKNKWILDWMLNHELMIGVILFYRTLDPVDNFLNENWIIFAKSKKSKTNFAQLYFIR</sequence>
<organism evidence="1 2">
    <name type="scientific">Blepharisma stoltei</name>
    <dbReference type="NCBI Taxonomy" id="1481888"/>
    <lineage>
        <taxon>Eukaryota</taxon>
        <taxon>Sar</taxon>
        <taxon>Alveolata</taxon>
        <taxon>Ciliophora</taxon>
        <taxon>Postciliodesmatophora</taxon>
        <taxon>Heterotrichea</taxon>
        <taxon>Heterotrichida</taxon>
        <taxon>Blepharismidae</taxon>
        <taxon>Blepharisma</taxon>
    </lineage>
</organism>
<evidence type="ECO:0000313" key="2">
    <source>
        <dbReference type="Proteomes" id="UP001162131"/>
    </source>
</evidence>
<dbReference type="AlphaFoldDB" id="A0AAU9JIW0"/>
<proteinExistence type="predicted"/>
<comment type="caution">
    <text evidence="1">The sequence shown here is derived from an EMBL/GenBank/DDBJ whole genome shotgun (WGS) entry which is preliminary data.</text>
</comment>
<reference evidence="1" key="1">
    <citation type="submission" date="2021-09" db="EMBL/GenBank/DDBJ databases">
        <authorList>
            <consortium name="AG Swart"/>
            <person name="Singh M."/>
            <person name="Singh A."/>
            <person name="Seah K."/>
            <person name="Emmerich C."/>
        </authorList>
    </citation>
    <scope>NUCLEOTIDE SEQUENCE</scope>
    <source>
        <strain evidence="1">ATCC30299</strain>
    </source>
</reference>
<evidence type="ECO:0000313" key="1">
    <source>
        <dbReference type="EMBL" id="CAG9326829.1"/>
    </source>
</evidence>
<protein>
    <submittedName>
        <fullName evidence="1">Uncharacterized protein</fullName>
    </submittedName>
</protein>
<dbReference type="Proteomes" id="UP001162131">
    <property type="component" value="Unassembled WGS sequence"/>
</dbReference>
<gene>
    <name evidence="1" type="ORF">BSTOLATCC_MIC42094</name>
</gene>
<accession>A0AAU9JIW0</accession>
<name>A0AAU9JIW0_9CILI</name>
<keyword evidence="2" id="KW-1185">Reference proteome</keyword>